<dbReference type="STRING" id="1429043.X474_07475"/>
<proteinExistence type="predicted"/>
<sequence>MINDSKLYQNKCDIGEDTGDGYVIYRRNDKAEEEVHILNETAFEIFEMCNGKIRNEIMEYFRLNYELDKENLALVNGAIDDMLEKGIITAEKQTRNSTPL</sequence>
<evidence type="ECO:0008006" key="3">
    <source>
        <dbReference type="Google" id="ProtNLM"/>
    </source>
</evidence>
<protein>
    <recommendedName>
        <fullName evidence="3">PqqD family protein</fullName>
    </recommendedName>
</protein>
<dbReference type="RefSeq" id="WP_044347688.1">
    <property type="nucleotide sequence ID" value="NZ_AZAC01000010.1"/>
</dbReference>
<dbReference type="Proteomes" id="UP000032233">
    <property type="component" value="Unassembled WGS sequence"/>
</dbReference>
<dbReference type="AlphaFoldDB" id="A0A0D2J8V2"/>
<evidence type="ECO:0000313" key="1">
    <source>
        <dbReference type="EMBL" id="KIX14599.1"/>
    </source>
</evidence>
<reference evidence="1 2" key="1">
    <citation type="submission" date="2013-11" db="EMBL/GenBank/DDBJ databases">
        <title>Metagenomic analysis of a methanogenic consortium involved in long chain n-alkane degradation.</title>
        <authorList>
            <person name="Davidova I.A."/>
            <person name="Callaghan A.V."/>
            <person name="Wawrik B."/>
            <person name="Pruitt S."/>
            <person name="Marks C."/>
            <person name="Duncan K.E."/>
            <person name="Suflita J.M."/>
        </authorList>
    </citation>
    <scope>NUCLEOTIDE SEQUENCE [LARGE SCALE GENOMIC DNA]</scope>
    <source>
        <strain evidence="1 2">SPR</strain>
    </source>
</reference>
<evidence type="ECO:0000313" key="2">
    <source>
        <dbReference type="Proteomes" id="UP000032233"/>
    </source>
</evidence>
<name>A0A0D2J8V2_9BACT</name>
<accession>A0A0D2J8V2</accession>
<organism evidence="1 2">
    <name type="scientific">Dethiosulfatarculus sandiegensis</name>
    <dbReference type="NCBI Taxonomy" id="1429043"/>
    <lineage>
        <taxon>Bacteria</taxon>
        <taxon>Pseudomonadati</taxon>
        <taxon>Thermodesulfobacteriota</taxon>
        <taxon>Desulfarculia</taxon>
        <taxon>Desulfarculales</taxon>
        <taxon>Desulfarculaceae</taxon>
        <taxon>Dethiosulfatarculus</taxon>
    </lineage>
</organism>
<comment type="caution">
    <text evidence="1">The sequence shown here is derived from an EMBL/GenBank/DDBJ whole genome shotgun (WGS) entry which is preliminary data.</text>
</comment>
<gene>
    <name evidence="1" type="ORF">X474_07475</name>
</gene>
<dbReference type="InterPro" id="IPR041881">
    <property type="entry name" value="PqqD_sf"/>
</dbReference>
<dbReference type="InParanoid" id="A0A0D2J8V2"/>
<dbReference type="EMBL" id="AZAC01000010">
    <property type="protein sequence ID" value="KIX14599.1"/>
    <property type="molecule type" value="Genomic_DNA"/>
</dbReference>
<dbReference type="Gene3D" id="1.10.10.1150">
    <property type="entry name" value="Coenzyme PQQ synthesis protein D (PqqD)"/>
    <property type="match status" value="1"/>
</dbReference>
<keyword evidence="2" id="KW-1185">Reference proteome</keyword>